<accession>B0C265</accession>
<dbReference type="Gene3D" id="2.30.140.10">
    <property type="entry name" value="Spermidine synthase, tetramerisation domain"/>
    <property type="match status" value="1"/>
</dbReference>
<dbReference type="PANTHER" id="PTHR11558:SF11">
    <property type="entry name" value="SPERMIDINE SYNTHASE"/>
    <property type="match status" value="1"/>
</dbReference>
<dbReference type="NCBIfam" id="NF002010">
    <property type="entry name" value="PRK00811.1"/>
    <property type="match status" value="1"/>
</dbReference>
<dbReference type="InterPro" id="IPR029063">
    <property type="entry name" value="SAM-dependent_MTases_sf"/>
</dbReference>
<dbReference type="EMBL" id="CP000828">
    <property type="protein sequence ID" value="ABW28517.1"/>
    <property type="molecule type" value="Genomic_DNA"/>
</dbReference>
<dbReference type="NCBIfam" id="TIGR00417">
    <property type="entry name" value="speE"/>
    <property type="match status" value="1"/>
</dbReference>
<dbReference type="HOGENOM" id="CLU_048199_3_0_3"/>
<dbReference type="PROSITE" id="PS01330">
    <property type="entry name" value="PABS_1"/>
    <property type="match status" value="1"/>
</dbReference>
<evidence type="ECO:0000256" key="1">
    <source>
        <dbReference type="ARBA" id="ARBA00007867"/>
    </source>
</evidence>
<dbReference type="EC" id="2.5.1.16" evidence="4"/>
<dbReference type="SUPFAM" id="SSF53335">
    <property type="entry name" value="S-adenosyl-L-methionine-dependent methyltransferases"/>
    <property type="match status" value="1"/>
</dbReference>
<keyword evidence="2 4" id="KW-0808">Transferase</keyword>
<feature type="binding site" evidence="4">
    <location>
        <position position="131"/>
    </location>
    <ligand>
        <name>S-methyl-5'-thioadenosine</name>
        <dbReference type="ChEBI" id="CHEBI:17509"/>
    </ligand>
</feature>
<feature type="binding site" evidence="4">
    <location>
        <position position="111"/>
    </location>
    <ligand>
        <name>spermidine</name>
        <dbReference type="ChEBI" id="CHEBI:57834"/>
    </ligand>
</feature>
<dbReference type="AlphaFoldDB" id="B0C265"/>
<evidence type="ECO:0000256" key="2">
    <source>
        <dbReference type="ARBA" id="ARBA00022679"/>
    </source>
</evidence>
<comment type="subunit">
    <text evidence="4">Homodimer or homotetramer.</text>
</comment>
<evidence type="ECO:0000313" key="9">
    <source>
        <dbReference type="EMBL" id="ABW28517.1"/>
    </source>
</evidence>
<dbReference type="UniPathway" id="UPA00248">
    <property type="reaction ID" value="UER00314"/>
</dbReference>
<dbReference type="InterPro" id="IPR030374">
    <property type="entry name" value="PABS"/>
</dbReference>
<comment type="function">
    <text evidence="4">Catalyzes the irreversible transfer of a propylamine group from the amino donor S-adenosylmethioninamine (decarboxy-AdoMet) to putrescine (1,4-diaminobutane) to yield spermidine.</text>
</comment>
<dbReference type="Pfam" id="PF01564">
    <property type="entry name" value="Spermine_synth"/>
    <property type="match status" value="1"/>
</dbReference>
<feature type="binding site" evidence="4">
    <location>
        <begin position="181"/>
        <end position="184"/>
    </location>
    <ligand>
        <name>spermidine</name>
        <dbReference type="ChEBI" id="CHEBI:57834"/>
    </ligand>
</feature>
<comment type="catalytic activity">
    <reaction evidence="4 7">
        <text>S-adenosyl 3-(methylsulfanyl)propylamine + putrescine = S-methyl-5'-thioadenosine + spermidine + H(+)</text>
        <dbReference type="Rhea" id="RHEA:12721"/>
        <dbReference type="ChEBI" id="CHEBI:15378"/>
        <dbReference type="ChEBI" id="CHEBI:17509"/>
        <dbReference type="ChEBI" id="CHEBI:57443"/>
        <dbReference type="ChEBI" id="CHEBI:57834"/>
        <dbReference type="ChEBI" id="CHEBI:326268"/>
        <dbReference type="EC" id="2.5.1.16"/>
    </reaction>
</comment>
<organism evidence="9 10">
    <name type="scientific">Acaryochloris marina (strain MBIC 11017)</name>
    <dbReference type="NCBI Taxonomy" id="329726"/>
    <lineage>
        <taxon>Bacteria</taxon>
        <taxon>Bacillati</taxon>
        <taxon>Cyanobacteriota</taxon>
        <taxon>Cyanophyceae</taxon>
        <taxon>Acaryochloridales</taxon>
        <taxon>Acaryochloridaceae</taxon>
        <taxon>Acaryochloris</taxon>
    </lineage>
</organism>
<evidence type="ECO:0000259" key="8">
    <source>
        <dbReference type="PROSITE" id="PS51006"/>
    </source>
</evidence>
<keyword evidence="10" id="KW-1185">Reference proteome</keyword>
<dbReference type="KEGG" id="amr:AM1_3527"/>
<name>B0C265_ACAM1</name>
<dbReference type="CDD" id="cd02440">
    <property type="entry name" value="AdoMet_MTases"/>
    <property type="match status" value="1"/>
</dbReference>
<feature type="binding site" evidence="4">
    <location>
        <position position="57"/>
    </location>
    <ligand>
        <name>S-methyl-5'-thioadenosine</name>
        <dbReference type="ChEBI" id="CHEBI:17509"/>
    </ligand>
</feature>
<dbReference type="InterPro" id="IPR030373">
    <property type="entry name" value="PABS_CS"/>
</dbReference>
<feature type="binding site" evidence="4">
    <location>
        <position position="88"/>
    </location>
    <ligand>
        <name>spermidine</name>
        <dbReference type="ChEBI" id="CHEBI:57834"/>
    </ligand>
</feature>
<comment type="caution">
    <text evidence="4">Lacks conserved residue(s) required for the propagation of feature annotation.</text>
</comment>
<dbReference type="HAMAP" id="MF_00198">
    <property type="entry name" value="Spermidine_synth"/>
    <property type="match status" value="1"/>
</dbReference>
<protein>
    <recommendedName>
        <fullName evidence="4">Polyamine aminopropyltransferase</fullName>
    </recommendedName>
    <alternativeName>
        <fullName evidence="4">Putrescine aminopropyltransferase</fullName>
        <shortName evidence="4">PAPT</shortName>
    </alternativeName>
    <alternativeName>
        <fullName evidence="4">Spermidine synthase</fullName>
        <shortName evidence="4">SPDS</shortName>
        <shortName evidence="4">SPDSY</shortName>
        <ecNumber evidence="4">2.5.1.16</ecNumber>
    </alternativeName>
</protein>
<feature type="domain" description="PABS" evidence="8">
    <location>
        <begin position="28"/>
        <end position="263"/>
    </location>
</feature>
<dbReference type="eggNOG" id="COG0421">
    <property type="taxonomic scope" value="Bacteria"/>
</dbReference>
<evidence type="ECO:0000256" key="7">
    <source>
        <dbReference type="RuleBase" id="RU003837"/>
    </source>
</evidence>
<dbReference type="PANTHER" id="PTHR11558">
    <property type="entry name" value="SPERMIDINE/SPERMINE SYNTHASE"/>
    <property type="match status" value="1"/>
</dbReference>
<sequence length="316" mass="35708">MLETENVDFKRPEEVAAYEYSDPQEKRTVWFTDRNDNIALSIRHRGGWIFREKSPYQTVEVLDTFEYGKMLVIDNMVMCSEGDEKAYHEMIVHVPMLTYSARKVLVIGGGDGGSVREILRYPQVEEVTLVEIDEVVIKAAREHLPTLSSALDHPKLNLLIGDGIEYLAAAADESYDLIIIDSSDPVGCSAPLFTKEFYLQVHRVLSSGGVLVAQSESPRFNQPKFVELYQDLGAIFGASQIHCYLAFISTYPTGMWSFAYCSKNGPHPLQDFDFQKAEQFSQDHQLAYYNPGIHQAAFCLPTFVKDMITVEQPVLV</sequence>
<feature type="active site" description="Proton acceptor" evidence="4 5">
    <location>
        <position position="181"/>
    </location>
</feature>
<dbReference type="PROSITE" id="PS51006">
    <property type="entry name" value="PABS_2"/>
    <property type="match status" value="1"/>
</dbReference>
<keyword evidence="3 4" id="KW-0620">Polyamine biosynthesis</keyword>
<evidence type="ECO:0000256" key="4">
    <source>
        <dbReference type="HAMAP-Rule" id="MF_00198"/>
    </source>
</evidence>
<evidence type="ECO:0000313" key="10">
    <source>
        <dbReference type="Proteomes" id="UP000000268"/>
    </source>
</evidence>
<evidence type="ECO:0000256" key="5">
    <source>
        <dbReference type="PROSITE-ProRule" id="PRU00354"/>
    </source>
</evidence>
<dbReference type="Proteomes" id="UP000000268">
    <property type="component" value="Chromosome"/>
</dbReference>
<feature type="binding site" evidence="4">
    <location>
        <begin position="162"/>
        <end position="163"/>
    </location>
    <ligand>
        <name>S-methyl-5'-thioadenosine</name>
        <dbReference type="ChEBI" id="CHEBI:17509"/>
    </ligand>
</feature>
<gene>
    <name evidence="4 9" type="primary">speE</name>
    <name evidence="9" type="ordered locus">AM1_3527</name>
</gene>
<comment type="similarity">
    <text evidence="1 4 6">Belongs to the spermidine/spermine synthase family.</text>
</comment>
<comment type="pathway">
    <text evidence="4">Amine and polyamine biosynthesis; spermidine biosynthesis; spermidine from putrescine: step 1/1.</text>
</comment>
<dbReference type="InterPro" id="IPR001045">
    <property type="entry name" value="Spermi_synthase"/>
</dbReference>
<evidence type="ECO:0000256" key="6">
    <source>
        <dbReference type="RuleBase" id="RU003836"/>
    </source>
</evidence>
<keyword evidence="4 7" id="KW-0745">Spermidine biosynthesis</keyword>
<dbReference type="Pfam" id="PF17284">
    <property type="entry name" value="Spermine_synt_N"/>
    <property type="match status" value="1"/>
</dbReference>
<dbReference type="InterPro" id="IPR037163">
    <property type="entry name" value="Spermidine_synt_N_sf"/>
</dbReference>
<proteinExistence type="inferred from homology"/>
<dbReference type="STRING" id="329726.AM1_3527"/>
<reference evidence="9 10" key="1">
    <citation type="journal article" date="2008" name="Proc. Natl. Acad. Sci. U.S.A.">
        <title>Niche adaptation and genome expansion in the chlorophyll d-producing cyanobacterium Acaryochloris marina.</title>
        <authorList>
            <person name="Swingley W.D."/>
            <person name="Chen M."/>
            <person name="Cheung P.C."/>
            <person name="Conrad A.L."/>
            <person name="Dejesa L.C."/>
            <person name="Hao J."/>
            <person name="Honchak B.M."/>
            <person name="Karbach L.E."/>
            <person name="Kurdoglu A."/>
            <person name="Lahiri S."/>
            <person name="Mastrian S.D."/>
            <person name="Miyashita H."/>
            <person name="Page L."/>
            <person name="Ramakrishna P."/>
            <person name="Satoh S."/>
            <person name="Sattley W.M."/>
            <person name="Shimada Y."/>
            <person name="Taylor H.L."/>
            <person name="Tomo T."/>
            <person name="Tsuchiya T."/>
            <person name="Wang Z.T."/>
            <person name="Raymond J."/>
            <person name="Mimuro M."/>
            <person name="Blankenship R.E."/>
            <person name="Touchman J.W."/>
        </authorList>
    </citation>
    <scope>NUCLEOTIDE SEQUENCE [LARGE SCALE GENOMIC DNA]</scope>
    <source>
        <strain evidence="10">MBIC 11017</strain>
    </source>
</reference>
<evidence type="ECO:0000256" key="3">
    <source>
        <dbReference type="ARBA" id="ARBA00023115"/>
    </source>
</evidence>
<dbReference type="GO" id="GO:0008295">
    <property type="term" value="P:spermidine biosynthetic process"/>
    <property type="evidence" value="ECO:0007669"/>
    <property type="project" value="UniProtKB-UniRule"/>
</dbReference>
<dbReference type="GO" id="GO:0005829">
    <property type="term" value="C:cytosol"/>
    <property type="evidence" value="ECO:0007669"/>
    <property type="project" value="TreeGrafter"/>
</dbReference>
<dbReference type="GO" id="GO:0004766">
    <property type="term" value="F:spermidine synthase activity"/>
    <property type="evidence" value="ECO:0007669"/>
    <property type="project" value="UniProtKB-UniRule"/>
</dbReference>
<dbReference type="InterPro" id="IPR035246">
    <property type="entry name" value="Spermidine_synt_N"/>
</dbReference>
<dbReference type="Gene3D" id="3.40.50.150">
    <property type="entry name" value="Vaccinia Virus protein VP39"/>
    <property type="match status" value="1"/>
</dbReference>